<evidence type="ECO:0000256" key="3">
    <source>
        <dbReference type="PROSITE-ProRule" id="PRU00023"/>
    </source>
</evidence>
<dbReference type="InterPro" id="IPR036770">
    <property type="entry name" value="Ankyrin_rpt-contain_sf"/>
</dbReference>
<feature type="compositionally biased region" description="Basic and acidic residues" evidence="4">
    <location>
        <begin position="315"/>
        <end position="328"/>
    </location>
</feature>
<dbReference type="Gene3D" id="1.10.533.10">
    <property type="entry name" value="Death Domain, Fas"/>
    <property type="match status" value="1"/>
</dbReference>
<dbReference type="Gene3D" id="1.25.40.20">
    <property type="entry name" value="Ankyrin repeat-containing domain"/>
    <property type="match status" value="3"/>
</dbReference>
<dbReference type="CDD" id="cd01670">
    <property type="entry name" value="Death"/>
    <property type="match status" value="1"/>
</dbReference>
<feature type="region of interest" description="Disordered" evidence="4">
    <location>
        <begin position="129"/>
        <end position="174"/>
    </location>
</feature>
<feature type="repeat" description="ANK" evidence="3">
    <location>
        <begin position="982"/>
        <end position="1014"/>
    </location>
</feature>
<dbReference type="SMART" id="SM00248">
    <property type="entry name" value="ANK"/>
    <property type="match status" value="5"/>
</dbReference>
<dbReference type="PANTHER" id="PTHR24198:SF165">
    <property type="entry name" value="ANKYRIN REPEAT-CONTAINING PROTEIN-RELATED"/>
    <property type="match status" value="1"/>
</dbReference>
<feature type="compositionally biased region" description="Basic and acidic residues" evidence="4">
    <location>
        <begin position="158"/>
        <end position="174"/>
    </location>
</feature>
<dbReference type="SUPFAM" id="SSF48403">
    <property type="entry name" value="Ankyrin repeat"/>
    <property type="match status" value="1"/>
</dbReference>
<feature type="domain" description="Death" evidence="5">
    <location>
        <begin position="38"/>
        <end position="91"/>
    </location>
</feature>
<dbReference type="PANTHER" id="PTHR24198">
    <property type="entry name" value="ANKYRIN REPEAT AND PROTEIN KINASE DOMAIN-CONTAINING PROTEIN"/>
    <property type="match status" value="1"/>
</dbReference>
<dbReference type="eggNOG" id="KOG4177">
    <property type="taxonomic scope" value="Eukaryota"/>
</dbReference>
<evidence type="ECO:0000256" key="1">
    <source>
        <dbReference type="ARBA" id="ARBA00022737"/>
    </source>
</evidence>
<feature type="compositionally biased region" description="Polar residues" evidence="4">
    <location>
        <begin position="113"/>
        <end position="122"/>
    </location>
</feature>
<feature type="region of interest" description="Disordered" evidence="4">
    <location>
        <begin position="309"/>
        <end position="351"/>
    </location>
</feature>
<reference evidence="6" key="1">
    <citation type="submission" date="2017-05" db="UniProtKB">
        <authorList>
            <consortium name="EnsemblMetazoa"/>
        </authorList>
    </citation>
    <scope>IDENTIFICATION</scope>
</reference>
<dbReference type="GO" id="GO:0007165">
    <property type="term" value="P:signal transduction"/>
    <property type="evidence" value="ECO:0007669"/>
    <property type="project" value="InterPro"/>
</dbReference>
<evidence type="ECO:0000259" key="5">
    <source>
        <dbReference type="PROSITE" id="PS50017"/>
    </source>
</evidence>
<feature type="region of interest" description="Disordered" evidence="4">
    <location>
        <begin position="105"/>
        <end position="124"/>
    </location>
</feature>
<dbReference type="InterPro" id="IPR032675">
    <property type="entry name" value="LRR_dom_sf"/>
</dbReference>
<sequence>MASKPPPQNSLFSSPLTIDQLDDVIRLLVKCGFSNQKKWRQLGVKLGLERKTLADIAANYSEVKDCFNECIATWLRKGGATFDSLSEVIRKDLFETEVADKLDQERKPLSNVRPKSTESTRVSRVVKKIEHHPTSGPDSQKLKNKQEPGTGKINRLKGHFESRKSKEVTVESKDAASAKPLEYMALKETSADLVDLLAGNPALITQLKNLLSASYTISPEVHHDVNTQSSPLTPVQRAGKLMDLLLDIIEKHSDPSSVISSLITSLQKVELISIADRLENLGMQNPVPGVRKMSKVEEISKRFEERKPLNKVRPKSAESTRVPRDVKKLVRPTSGLDSHKSKNRQEPGGGKIKALKGCFESEPLKEVTVENTASAKPLEYMMLKETSADLVELLAGNPPVITQLTNLLFASYTISQEVQHDVNTQSSPAVERAGKLMDSLLDIIEKHSDPSSVISSLITSLRKVKLISIADRLEKELNLRRRNPVTRVRRMSERFEKGKLEEVKNEEEGTCTLAKSPECISMASADLVALIAGNAPVISPLIDDLFSLHIIPKSVFFDVADTSCSPAERAEKLVIPLLEIIEKHPDPSTAISSLITSLQKVDLNFIADKLRKESIDKKELPTIQGKTAVIELSTKDEVVQGLEDLNFLLSDIIEKLKNQFQNFIASNKLKLQDVASHIEKSLEANLKKGSLDDTFTSIMPYCDPLNCALIRSLVQNLIPEGDELQNDLCQYINGIEKLSRSSQMKHLQSAVSPALPLLCRTNEQIVIRFHKRWEMMTVSSFNDTLQHYFKECHADCYKTFNSLTALSIMLSLVKSQAENFIKVVEDRRESLESVGILEVTIGQRKLVCVKREENNNFNVSLCQSVKAGDSFEVSMLLQLGADPNSKNKGEKSAVEIAIEGEAVHVIKALLDGGASFLTALISAVRKNKERVVKMLVDAGIDVNLQGSGKETALIVAAQRNQEQIVSFLLQQKAILVDKADDLGYTALHYACREGSEDIVKYLLKKNANIHLHTKNNSIPLTLATQHNHEHIVELLLPESTKDEIVEAIEVARTLRLHWLLVTQKEDCKHVCSPTRSATIAHKGKDVEIIGLSDSETCQTAVDELKDTQNIVIKESSCESVSFVASHFLENQKAKCLRIDGSATPLTRDSVDSFSEQLKTNKSLWRLTVTNDSITDDGLEVLEESIESSRHLTFLSLYGNPSIRSAESLAKLIETNTSLTYLSVWGTNISPDGVLRLLEALTKNKHLITLVLDNKNAETCQSSPLYEDVEHRLIFKNSNRFATKIAL</sequence>
<dbReference type="PROSITE" id="PS50017">
    <property type="entry name" value="DEATH_DOMAIN"/>
    <property type="match status" value="1"/>
</dbReference>
<keyword evidence="2 3" id="KW-0040">ANK repeat</keyword>
<dbReference type="InterPro" id="IPR002110">
    <property type="entry name" value="Ankyrin_rpt"/>
</dbReference>
<dbReference type="SUPFAM" id="SSF52047">
    <property type="entry name" value="RNI-like"/>
    <property type="match status" value="1"/>
</dbReference>
<dbReference type="Gene3D" id="3.80.10.10">
    <property type="entry name" value="Ribonuclease Inhibitor"/>
    <property type="match status" value="2"/>
</dbReference>
<dbReference type="EnsemblMetazoa" id="Aqu2.1.26382_001">
    <property type="protein sequence ID" value="Aqu2.1.26382_001"/>
    <property type="gene ID" value="Aqu2.1.26382"/>
</dbReference>
<organism evidence="6">
    <name type="scientific">Amphimedon queenslandica</name>
    <name type="common">Sponge</name>
    <dbReference type="NCBI Taxonomy" id="400682"/>
    <lineage>
        <taxon>Eukaryota</taxon>
        <taxon>Metazoa</taxon>
        <taxon>Porifera</taxon>
        <taxon>Demospongiae</taxon>
        <taxon>Heteroscleromorpha</taxon>
        <taxon>Haplosclerida</taxon>
        <taxon>Niphatidae</taxon>
        <taxon>Amphimedon</taxon>
    </lineage>
</organism>
<dbReference type="Pfam" id="PF12796">
    <property type="entry name" value="Ank_2"/>
    <property type="match status" value="2"/>
</dbReference>
<keyword evidence="1" id="KW-0677">Repeat</keyword>
<protein>
    <recommendedName>
        <fullName evidence="5">Death domain-containing protein</fullName>
    </recommendedName>
</protein>
<dbReference type="PROSITE" id="PS50088">
    <property type="entry name" value="ANK_REPEAT"/>
    <property type="match status" value="2"/>
</dbReference>
<dbReference type="InterPro" id="IPR011029">
    <property type="entry name" value="DEATH-like_dom_sf"/>
</dbReference>
<dbReference type="InParanoid" id="A0A1X7UF22"/>
<dbReference type="OrthoDB" id="10038298at2759"/>
<accession>A0A1X7UF22</accession>
<proteinExistence type="predicted"/>
<dbReference type="PROSITE" id="PS50297">
    <property type="entry name" value="ANK_REP_REGION"/>
    <property type="match status" value="1"/>
</dbReference>
<evidence type="ECO:0000313" key="6">
    <source>
        <dbReference type="EnsemblMetazoa" id="Aqu2.1.26382_001"/>
    </source>
</evidence>
<evidence type="ECO:0000256" key="4">
    <source>
        <dbReference type="SAM" id="MobiDB-lite"/>
    </source>
</evidence>
<name>A0A1X7UF22_AMPQE</name>
<dbReference type="InterPro" id="IPR000488">
    <property type="entry name" value="Death_dom"/>
</dbReference>
<evidence type="ECO:0000256" key="2">
    <source>
        <dbReference type="ARBA" id="ARBA00023043"/>
    </source>
</evidence>
<feature type="repeat" description="ANK" evidence="3">
    <location>
        <begin position="915"/>
        <end position="947"/>
    </location>
</feature>